<protein>
    <submittedName>
        <fullName evidence="3">Uncharacterized protein</fullName>
    </submittedName>
</protein>
<evidence type="ECO:0000256" key="2">
    <source>
        <dbReference type="SAM" id="Phobius"/>
    </source>
</evidence>
<evidence type="ECO:0000256" key="1">
    <source>
        <dbReference type="SAM" id="MobiDB-lite"/>
    </source>
</evidence>
<sequence>MIEHPHKTMSDDAPVSSDGLDAVGVPDDHAPGEEGRAGVSFPDPSEGQRWELESKEWTLKEHSADAMLGAVIYAVAGAVLLLAPFGGLSNIIWRKDILFSLYLACIVGVGIWAYVVARFKEGSVWETKTWIDFDDRSWNKYIRYTDASMPNEDTRLAFADLALICDDHIYGEGPDEVQYYSVALCRAWDVKNKRIARPPPQLSLLRRFRSEQESLDFAAAIAGRSGIACWKLDWSRLSATGTCVTRLF</sequence>
<dbReference type="KEGG" id="mass:CR152_25095"/>
<name>A0A2D2DR11_9BURK</name>
<gene>
    <name evidence="3" type="ORF">CR152_25095</name>
</gene>
<accession>A0A2D2DR11</accession>
<dbReference type="Proteomes" id="UP000229897">
    <property type="component" value="Chromosome"/>
</dbReference>
<keyword evidence="2" id="KW-1133">Transmembrane helix</keyword>
<dbReference type="RefSeq" id="WP_099879552.1">
    <property type="nucleotide sequence ID" value="NZ_CP024608.1"/>
</dbReference>
<feature type="compositionally biased region" description="Basic and acidic residues" evidence="1">
    <location>
        <begin position="26"/>
        <end position="36"/>
    </location>
</feature>
<evidence type="ECO:0000313" key="4">
    <source>
        <dbReference type="Proteomes" id="UP000229897"/>
    </source>
</evidence>
<dbReference type="AlphaFoldDB" id="A0A2D2DR11"/>
<dbReference type="EMBL" id="CP024608">
    <property type="protein sequence ID" value="ATQ77410.1"/>
    <property type="molecule type" value="Genomic_DNA"/>
</dbReference>
<reference evidence="3" key="1">
    <citation type="submission" date="2017-10" db="EMBL/GenBank/DDBJ databases">
        <title>Massilia psychrophilum sp. nov., a novel purple-pigmented bacterium isolated from Tianshan glacier, Xinjiang Municipality, China.</title>
        <authorList>
            <person name="Wang H."/>
        </authorList>
    </citation>
    <scope>NUCLEOTIDE SEQUENCE [LARGE SCALE GENOMIC DNA]</scope>
    <source>
        <strain evidence="3">B2</strain>
    </source>
</reference>
<dbReference type="OrthoDB" id="8785155at2"/>
<evidence type="ECO:0000313" key="3">
    <source>
        <dbReference type="EMBL" id="ATQ77410.1"/>
    </source>
</evidence>
<feature type="region of interest" description="Disordered" evidence="1">
    <location>
        <begin position="1"/>
        <end position="47"/>
    </location>
</feature>
<keyword evidence="2" id="KW-0812">Transmembrane</keyword>
<feature type="transmembrane region" description="Helical" evidence="2">
    <location>
        <begin position="97"/>
        <end position="117"/>
    </location>
</feature>
<keyword evidence="4" id="KW-1185">Reference proteome</keyword>
<feature type="compositionally biased region" description="Basic and acidic residues" evidence="1">
    <location>
        <begin position="1"/>
        <end position="10"/>
    </location>
</feature>
<keyword evidence="2" id="KW-0472">Membrane</keyword>
<feature type="transmembrane region" description="Helical" evidence="2">
    <location>
        <begin position="66"/>
        <end position="85"/>
    </location>
</feature>
<organism evidence="3 4">
    <name type="scientific">Massilia violaceinigra</name>
    <dbReference type="NCBI Taxonomy" id="2045208"/>
    <lineage>
        <taxon>Bacteria</taxon>
        <taxon>Pseudomonadati</taxon>
        <taxon>Pseudomonadota</taxon>
        <taxon>Betaproteobacteria</taxon>
        <taxon>Burkholderiales</taxon>
        <taxon>Oxalobacteraceae</taxon>
        <taxon>Telluria group</taxon>
        <taxon>Massilia</taxon>
    </lineage>
</organism>
<proteinExistence type="predicted"/>